<reference evidence="2 3" key="1">
    <citation type="submission" date="2019-10" db="EMBL/GenBank/DDBJ databases">
        <authorList>
            <person name="Palmer J.M."/>
        </authorList>
    </citation>
    <scope>NUCLEOTIDE SEQUENCE [LARGE SCALE GENOMIC DNA]</scope>
    <source>
        <strain evidence="2 3">TWF694</strain>
    </source>
</reference>
<evidence type="ECO:0008006" key="4">
    <source>
        <dbReference type="Google" id="ProtNLM"/>
    </source>
</evidence>
<organism evidence="2 3">
    <name type="scientific">Orbilia ellipsospora</name>
    <dbReference type="NCBI Taxonomy" id="2528407"/>
    <lineage>
        <taxon>Eukaryota</taxon>
        <taxon>Fungi</taxon>
        <taxon>Dikarya</taxon>
        <taxon>Ascomycota</taxon>
        <taxon>Pezizomycotina</taxon>
        <taxon>Orbiliomycetes</taxon>
        <taxon>Orbiliales</taxon>
        <taxon>Orbiliaceae</taxon>
        <taxon>Orbilia</taxon>
    </lineage>
</organism>
<proteinExistence type="predicted"/>
<protein>
    <recommendedName>
        <fullName evidence="4">Secreted protein</fullName>
    </recommendedName>
</protein>
<comment type="caution">
    <text evidence="2">The sequence shown here is derived from an EMBL/GenBank/DDBJ whole genome shotgun (WGS) entry which is preliminary data.</text>
</comment>
<sequence>MASQAASQWILSTLAHPFVLSTQWMYPDAASFPSHACIIVPRGTSGCSTESACSFGLEFCRVLTRFKIVPELWLQPLHDAMPAARSSDPSI</sequence>
<accession>A0AAV9X694</accession>
<gene>
    <name evidence="2" type="ORF">TWF694_011775</name>
</gene>
<evidence type="ECO:0000256" key="1">
    <source>
        <dbReference type="SAM" id="SignalP"/>
    </source>
</evidence>
<dbReference type="Proteomes" id="UP001365542">
    <property type="component" value="Unassembled WGS sequence"/>
</dbReference>
<dbReference type="AlphaFoldDB" id="A0AAV9X694"/>
<evidence type="ECO:0000313" key="3">
    <source>
        <dbReference type="Proteomes" id="UP001365542"/>
    </source>
</evidence>
<keyword evidence="1" id="KW-0732">Signal</keyword>
<keyword evidence="3" id="KW-1185">Reference proteome</keyword>
<dbReference type="EMBL" id="JAVHJO010000009">
    <property type="protein sequence ID" value="KAK6537595.1"/>
    <property type="molecule type" value="Genomic_DNA"/>
</dbReference>
<evidence type="ECO:0000313" key="2">
    <source>
        <dbReference type="EMBL" id="KAK6537595.1"/>
    </source>
</evidence>
<feature type="signal peptide" evidence="1">
    <location>
        <begin position="1"/>
        <end position="21"/>
    </location>
</feature>
<feature type="chain" id="PRO_5043407200" description="Secreted protein" evidence="1">
    <location>
        <begin position="22"/>
        <end position="91"/>
    </location>
</feature>
<name>A0AAV9X694_9PEZI</name>